<dbReference type="PANTHER" id="PTHR46720:SF3">
    <property type="entry name" value="FAD-BINDING DOMAIN-CONTAINING PROTEIN-RELATED"/>
    <property type="match status" value="1"/>
</dbReference>
<dbReference type="InterPro" id="IPR002938">
    <property type="entry name" value="FAD-bd"/>
</dbReference>
<evidence type="ECO:0000259" key="5">
    <source>
        <dbReference type="Pfam" id="PF01494"/>
    </source>
</evidence>
<feature type="domain" description="FAD-binding" evidence="5">
    <location>
        <begin position="311"/>
        <end position="369"/>
    </location>
</feature>
<dbReference type="Pfam" id="PF01494">
    <property type="entry name" value="FAD_binding_3"/>
    <property type="match status" value="1"/>
</dbReference>
<keyword evidence="3" id="KW-0274">FAD</keyword>
<organism evidence="6 7">
    <name type="scientific">Triangularia setosa</name>
    <dbReference type="NCBI Taxonomy" id="2587417"/>
    <lineage>
        <taxon>Eukaryota</taxon>
        <taxon>Fungi</taxon>
        <taxon>Dikarya</taxon>
        <taxon>Ascomycota</taxon>
        <taxon>Pezizomycotina</taxon>
        <taxon>Sordariomycetes</taxon>
        <taxon>Sordariomycetidae</taxon>
        <taxon>Sordariales</taxon>
        <taxon>Podosporaceae</taxon>
        <taxon>Triangularia</taxon>
    </lineage>
</organism>
<dbReference type="GO" id="GO:0016491">
    <property type="term" value="F:oxidoreductase activity"/>
    <property type="evidence" value="ECO:0007669"/>
    <property type="project" value="UniProtKB-KW"/>
</dbReference>
<dbReference type="EMBL" id="MU866355">
    <property type="protein sequence ID" value="KAK4173286.1"/>
    <property type="molecule type" value="Genomic_DNA"/>
</dbReference>
<dbReference type="PRINTS" id="PR00420">
    <property type="entry name" value="RNGMNOXGNASE"/>
</dbReference>
<accession>A0AAN7A2T0</accession>
<dbReference type="Gene3D" id="3.50.50.60">
    <property type="entry name" value="FAD/NAD(P)-binding domain"/>
    <property type="match status" value="1"/>
</dbReference>
<dbReference type="Proteomes" id="UP001302321">
    <property type="component" value="Unassembled WGS sequence"/>
</dbReference>
<evidence type="ECO:0000256" key="1">
    <source>
        <dbReference type="ARBA" id="ARBA00007992"/>
    </source>
</evidence>
<dbReference type="PANTHER" id="PTHR46720">
    <property type="entry name" value="HYDROXYLASE, PUTATIVE (AFU_ORTHOLOGUE AFUA_3G01460)-RELATED"/>
    <property type="match status" value="1"/>
</dbReference>
<evidence type="ECO:0000256" key="2">
    <source>
        <dbReference type="ARBA" id="ARBA00022630"/>
    </source>
</evidence>
<comment type="caution">
    <text evidence="6">The sequence shown here is derived from an EMBL/GenBank/DDBJ whole genome shotgun (WGS) entry which is preliminary data.</text>
</comment>
<reference evidence="6" key="1">
    <citation type="journal article" date="2023" name="Mol. Phylogenet. Evol.">
        <title>Genome-scale phylogeny and comparative genomics of the fungal order Sordariales.</title>
        <authorList>
            <person name="Hensen N."/>
            <person name="Bonometti L."/>
            <person name="Westerberg I."/>
            <person name="Brannstrom I.O."/>
            <person name="Guillou S."/>
            <person name="Cros-Aarteil S."/>
            <person name="Calhoun S."/>
            <person name="Haridas S."/>
            <person name="Kuo A."/>
            <person name="Mondo S."/>
            <person name="Pangilinan J."/>
            <person name="Riley R."/>
            <person name="LaButti K."/>
            <person name="Andreopoulos B."/>
            <person name="Lipzen A."/>
            <person name="Chen C."/>
            <person name="Yan M."/>
            <person name="Daum C."/>
            <person name="Ng V."/>
            <person name="Clum A."/>
            <person name="Steindorff A."/>
            <person name="Ohm R.A."/>
            <person name="Martin F."/>
            <person name="Silar P."/>
            <person name="Natvig D.O."/>
            <person name="Lalanne C."/>
            <person name="Gautier V."/>
            <person name="Ament-Velasquez S.L."/>
            <person name="Kruys A."/>
            <person name="Hutchinson M.I."/>
            <person name="Powell A.J."/>
            <person name="Barry K."/>
            <person name="Miller A.N."/>
            <person name="Grigoriev I.V."/>
            <person name="Debuchy R."/>
            <person name="Gladieux P."/>
            <person name="Hiltunen Thoren M."/>
            <person name="Johannesson H."/>
        </authorList>
    </citation>
    <scope>NUCLEOTIDE SEQUENCE</scope>
    <source>
        <strain evidence="6">CBS 892.96</strain>
    </source>
</reference>
<sequence length="467" mass="51441">MASPSSTLPDLALIGAGITSLTLSIRLTALQIPHTIYEQSPSLTELGAGLGFGPNAVRALQHIDPRLVDIFNKTATFAGTPSPEGRRLLQEAGKWKEGDKVWIEFLDGTKQQLRGGDVTPEFVIKAGNGEGHAAVHRGKWLDILGGLATAKIQFGKRFVEVVRPERGGKGRVKMVFGDGTEAEADGVLGCDGVKSQVREVLVEALEENGKGKVNGKSGYSGKYAYRCLVPWEKAAEAVGEDRAEVSSLHLLTFPVNRQKERFLNLVAFVTDESQIWPNRGPSSLTLPATKRDAVKDFEQAGFSDAVLQLLKATQEKMDRWGLFDMADRPLSRFFHGRIMVIGDAAHASTPHHGSGAGFCMEDIAVLGALFEQAVSQKSLTVDTLEDVFTVFDNQRRKRDQWLVKSSRRAADLYEWRIPEFQGPDRYEKMMADIGQRQEVCWGFDVELAVEEAKRQMSGRLAVNSQNK</sequence>
<reference evidence="6" key="2">
    <citation type="submission" date="2023-05" db="EMBL/GenBank/DDBJ databases">
        <authorList>
            <consortium name="Lawrence Berkeley National Laboratory"/>
            <person name="Steindorff A."/>
            <person name="Hensen N."/>
            <person name="Bonometti L."/>
            <person name="Westerberg I."/>
            <person name="Brannstrom I.O."/>
            <person name="Guillou S."/>
            <person name="Cros-Aarteil S."/>
            <person name="Calhoun S."/>
            <person name="Haridas S."/>
            <person name="Kuo A."/>
            <person name="Mondo S."/>
            <person name="Pangilinan J."/>
            <person name="Riley R."/>
            <person name="Labutti K."/>
            <person name="Andreopoulos B."/>
            <person name="Lipzen A."/>
            <person name="Chen C."/>
            <person name="Yanf M."/>
            <person name="Daum C."/>
            <person name="Ng V."/>
            <person name="Clum A."/>
            <person name="Ohm R."/>
            <person name="Martin F."/>
            <person name="Silar P."/>
            <person name="Natvig D."/>
            <person name="Lalanne C."/>
            <person name="Gautier V."/>
            <person name="Ament-Velasquez S.L."/>
            <person name="Kruys A."/>
            <person name="Hutchinson M.I."/>
            <person name="Powell A.J."/>
            <person name="Barry K."/>
            <person name="Miller A.N."/>
            <person name="Grigoriev I.V."/>
            <person name="Debuchy R."/>
            <person name="Gladieux P."/>
            <person name="Thoren M.H."/>
            <person name="Johannesson H."/>
        </authorList>
    </citation>
    <scope>NUCLEOTIDE SEQUENCE</scope>
    <source>
        <strain evidence="6">CBS 892.96</strain>
    </source>
</reference>
<keyword evidence="4" id="KW-0560">Oxidoreductase</keyword>
<dbReference type="InterPro" id="IPR036188">
    <property type="entry name" value="FAD/NAD-bd_sf"/>
</dbReference>
<comment type="similarity">
    <text evidence="1">Belongs to the paxM FAD-dependent monooxygenase family.</text>
</comment>
<keyword evidence="7" id="KW-1185">Reference proteome</keyword>
<protein>
    <recommendedName>
        <fullName evidence="5">FAD-binding domain-containing protein</fullName>
    </recommendedName>
</protein>
<dbReference type="GO" id="GO:0044550">
    <property type="term" value="P:secondary metabolite biosynthetic process"/>
    <property type="evidence" value="ECO:0007669"/>
    <property type="project" value="TreeGrafter"/>
</dbReference>
<gene>
    <name evidence="6" type="ORF">QBC36DRAFT_245800</name>
</gene>
<name>A0AAN7A2T0_9PEZI</name>
<proteinExistence type="inferred from homology"/>
<dbReference type="SUPFAM" id="SSF51905">
    <property type="entry name" value="FAD/NAD(P)-binding domain"/>
    <property type="match status" value="1"/>
</dbReference>
<dbReference type="AlphaFoldDB" id="A0AAN7A2T0"/>
<keyword evidence="2" id="KW-0285">Flavoprotein</keyword>
<dbReference type="InterPro" id="IPR051104">
    <property type="entry name" value="FAD_monoxygenase"/>
</dbReference>
<evidence type="ECO:0000313" key="6">
    <source>
        <dbReference type="EMBL" id="KAK4173286.1"/>
    </source>
</evidence>
<evidence type="ECO:0000313" key="7">
    <source>
        <dbReference type="Proteomes" id="UP001302321"/>
    </source>
</evidence>
<evidence type="ECO:0000256" key="4">
    <source>
        <dbReference type="ARBA" id="ARBA00023002"/>
    </source>
</evidence>
<dbReference type="GO" id="GO:0071949">
    <property type="term" value="F:FAD binding"/>
    <property type="evidence" value="ECO:0007669"/>
    <property type="project" value="InterPro"/>
</dbReference>
<evidence type="ECO:0000256" key="3">
    <source>
        <dbReference type="ARBA" id="ARBA00022827"/>
    </source>
</evidence>